<evidence type="ECO:0000313" key="5">
    <source>
        <dbReference type="EMBL" id="RAP75561.1"/>
    </source>
</evidence>
<organism evidence="5 6">
    <name type="scientific">Paenibacillus montanisoli</name>
    <dbReference type="NCBI Taxonomy" id="2081970"/>
    <lineage>
        <taxon>Bacteria</taxon>
        <taxon>Bacillati</taxon>
        <taxon>Bacillota</taxon>
        <taxon>Bacilli</taxon>
        <taxon>Bacillales</taxon>
        <taxon>Paenibacillaceae</taxon>
        <taxon>Paenibacillus</taxon>
    </lineage>
</organism>
<accession>A0A328U294</accession>
<keyword evidence="6" id="KW-1185">Reference proteome</keyword>
<feature type="domain" description="N-acetyltransferase" evidence="4">
    <location>
        <begin position="29"/>
        <end position="190"/>
    </location>
</feature>
<proteinExistence type="inferred from homology"/>
<sequence length="199" mass="22407">MTLPLSTAIIRKTRCEVSKLTIALQTTRLLLRPFERKDAAIVQSLAGQYEVARTTLSLPHPYPDGAAEAWIDFRKDAAKHGHGYTFAIVESASRQVMGCISLTISAEHRRAEIGYWLGKQYWGQGYATEAATRIVRFGFEALQLNRILGAAMTKNPASCAVLRKAGLKHEGTFKQHIRKWDHFEDLDYFGITKEAYFSN</sequence>
<dbReference type="SUPFAM" id="SSF55729">
    <property type="entry name" value="Acyl-CoA N-acyltransferases (Nat)"/>
    <property type="match status" value="1"/>
</dbReference>
<keyword evidence="2" id="KW-0012">Acyltransferase</keyword>
<dbReference type="Proteomes" id="UP000249260">
    <property type="component" value="Unassembled WGS sequence"/>
</dbReference>
<protein>
    <submittedName>
        <fullName evidence="5">GNAT family N-acetyltransferase</fullName>
    </submittedName>
</protein>
<dbReference type="Pfam" id="PF13302">
    <property type="entry name" value="Acetyltransf_3"/>
    <property type="match status" value="1"/>
</dbReference>
<evidence type="ECO:0000256" key="1">
    <source>
        <dbReference type="ARBA" id="ARBA00022679"/>
    </source>
</evidence>
<reference evidence="5 6" key="1">
    <citation type="submission" date="2018-06" db="EMBL/GenBank/DDBJ databases">
        <title>Paenibacillus montanisoli sp. nov., isolated from mountain area soil.</title>
        <authorList>
            <person name="Wu M."/>
        </authorList>
    </citation>
    <scope>NUCLEOTIDE SEQUENCE [LARGE SCALE GENOMIC DNA]</scope>
    <source>
        <strain evidence="5 6">RA17</strain>
    </source>
</reference>
<evidence type="ECO:0000256" key="3">
    <source>
        <dbReference type="ARBA" id="ARBA00038502"/>
    </source>
</evidence>
<evidence type="ECO:0000256" key="2">
    <source>
        <dbReference type="ARBA" id="ARBA00023315"/>
    </source>
</evidence>
<keyword evidence="1 5" id="KW-0808">Transferase</keyword>
<gene>
    <name evidence="5" type="ORF">DL346_19695</name>
</gene>
<comment type="caution">
    <text evidence="5">The sequence shown here is derived from an EMBL/GenBank/DDBJ whole genome shotgun (WGS) entry which is preliminary data.</text>
</comment>
<dbReference type="InterPro" id="IPR016181">
    <property type="entry name" value="Acyl_CoA_acyltransferase"/>
</dbReference>
<dbReference type="OrthoDB" id="9798081at2"/>
<dbReference type="PANTHER" id="PTHR43792:SF8">
    <property type="entry name" value="[RIBOSOMAL PROTEIN US5]-ALANINE N-ACETYLTRANSFERASE"/>
    <property type="match status" value="1"/>
</dbReference>
<dbReference type="InterPro" id="IPR051531">
    <property type="entry name" value="N-acetyltransferase"/>
</dbReference>
<dbReference type="EMBL" id="QLUW01000003">
    <property type="protein sequence ID" value="RAP75561.1"/>
    <property type="molecule type" value="Genomic_DNA"/>
</dbReference>
<dbReference type="AlphaFoldDB" id="A0A328U294"/>
<evidence type="ECO:0000259" key="4">
    <source>
        <dbReference type="PROSITE" id="PS51186"/>
    </source>
</evidence>
<comment type="similarity">
    <text evidence="3">Belongs to the acetyltransferase family. RimJ subfamily.</text>
</comment>
<name>A0A328U294_9BACL</name>
<dbReference type="PROSITE" id="PS51186">
    <property type="entry name" value="GNAT"/>
    <property type="match status" value="1"/>
</dbReference>
<dbReference type="GO" id="GO:0016747">
    <property type="term" value="F:acyltransferase activity, transferring groups other than amino-acyl groups"/>
    <property type="evidence" value="ECO:0007669"/>
    <property type="project" value="InterPro"/>
</dbReference>
<dbReference type="PANTHER" id="PTHR43792">
    <property type="entry name" value="GNAT FAMILY, PUTATIVE (AFU_ORTHOLOGUE AFUA_3G00765)-RELATED-RELATED"/>
    <property type="match status" value="1"/>
</dbReference>
<evidence type="ECO:0000313" key="6">
    <source>
        <dbReference type="Proteomes" id="UP000249260"/>
    </source>
</evidence>
<dbReference type="Gene3D" id="3.40.630.30">
    <property type="match status" value="1"/>
</dbReference>
<dbReference type="InterPro" id="IPR000182">
    <property type="entry name" value="GNAT_dom"/>
</dbReference>